<dbReference type="EMBL" id="FOFV01000003">
    <property type="protein sequence ID" value="SEQ45982.1"/>
    <property type="molecule type" value="Genomic_DNA"/>
</dbReference>
<dbReference type="Proteomes" id="UP000199503">
    <property type="component" value="Unassembled WGS sequence"/>
</dbReference>
<accession>A0A1H9G7B7</accession>
<name>A0A1H9G7B7_9PSEU</name>
<protein>
    <submittedName>
        <fullName evidence="1">Uncharacterized protein</fullName>
    </submittedName>
</protein>
<proteinExistence type="predicted"/>
<reference evidence="2" key="1">
    <citation type="submission" date="2016-10" db="EMBL/GenBank/DDBJ databases">
        <authorList>
            <person name="Varghese N."/>
            <person name="Submissions S."/>
        </authorList>
    </citation>
    <scope>NUCLEOTIDE SEQUENCE [LARGE SCALE GENOMIC DNA]</scope>
    <source>
        <strain evidence="2">DSM 44437</strain>
    </source>
</reference>
<keyword evidence="2" id="KW-1185">Reference proteome</keyword>
<organism evidence="1 2">
    <name type="scientific">Lentzea albida</name>
    <dbReference type="NCBI Taxonomy" id="65499"/>
    <lineage>
        <taxon>Bacteria</taxon>
        <taxon>Bacillati</taxon>
        <taxon>Actinomycetota</taxon>
        <taxon>Actinomycetes</taxon>
        <taxon>Pseudonocardiales</taxon>
        <taxon>Pseudonocardiaceae</taxon>
        <taxon>Lentzea</taxon>
    </lineage>
</organism>
<dbReference type="RefSeq" id="WP_089912740.1">
    <property type="nucleotide sequence ID" value="NZ_FOFV01000003.1"/>
</dbReference>
<dbReference type="OrthoDB" id="3691972at2"/>
<gene>
    <name evidence="1" type="ORF">SAMN04488000_10311</name>
</gene>
<evidence type="ECO:0000313" key="2">
    <source>
        <dbReference type="Proteomes" id="UP000199503"/>
    </source>
</evidence>
<evidence type="ECO:0000313" key="1">
    <source>
        <dbReference type="EMBL" id="SEQ45982.1"/>
    </source>
</evidence>
<sequence length="104" mass="11697">MDVVFDELHRKVTSYLATVKNVASDGGDEAALVIARSELPLIVDAFDALFGGHAPDENGFCRQCRRAGRWWRRRRVPCRVFLQAQIALFHPAGHGRHALSRTEL</sequence>
<dbReference type="AlphaFoldDB" id="A0A1H9G7B7"/>